<gene>
    <name evidence="7" type="ORF">TWF696_005152</name>
</gene>
<evidence type="ECO:0000313" key="8">
    <source>
        <dbReference type="Proteomes" id="UP001375240"/>
    </source>
</evidence>
<keyword evidence="2 5" id="KW-0479">Metal-binding</keyword>
<dbReference type="GO" id="GO:0010436">
    <property type="term" value="F:carotenoid dioxygenase activity"/>
    <property type="evidence" value="ECO:0007669"/>
    <property type="project" value="TreeGrafter"/>
</dbReference>
<reference evidence="7 8" key="1">
    <citation type="submission" date="2019-10" db="EMBL/GenBank/DDBJ databases">
        <authorList>
            <person name="Palmer J.M."/>
        </authorList>
    </citation>
    <scope>NUCLEOTIDE SEQUENCE [LARGE SCALE GENOMIC DNA]</scope>
    <source>
        <strain evidence="7 8">TWF696</strain>
    </source>
</reference>
<feature type="binding site" evidence="5">
    <location>
        <position position="249"/>
    </location>
    <ligand>
        <name>Fe cation</name>
        <dbReference type="ChEBI" id="CHEBI:24875"/>
        <note>catalytic</note>
    </ligand>
</feature>
<evidence type="ECO:0008006" key="9">
    <source>
        <dbReference type="Google" id="ProtNLM"/>
    </source>
</evidence>
<evidence type="ECO:0000256" key="3">
    <source>
        <dbReference type="ARBA" id="ARBA00023002"/>
    </source>
</evidence>
<dbReference type="PANTHER" id="PTHR10543">
    <property type="entry name" value="BETA-CAROTENE DIOXYGENASE"/>
    <property type="match status" value="1"/>
</dbReference>
<evidence type="ECO:0000256" key="1">
    <source>
        <dbReference type="ARBA" id="ARBA00006787"/>
    </source>
</evidence>
<proteinExistence type="inferred from homology"/>
<keyword evidence="8" id="KW-1185">Reference proteome</keyword>
<feature type="region of interest" description="Disordered" evidence="6">
    <location>
        <begin position="1"/>
        <end position="26"/>
    </location>
</feature>
<evidence type="ECO:0000256" key="2">
    <source>
        <dbReference type="ARBA" id="ARBA00022723"/>
    </source>
</evidence>
<feature type="binding site" evidence="5">
    <location>
        <position position="298"/>
    </location>
    <ligand>
        <name>Fe cation</name>
        <dbReference type="ChEBI" id="CHEBI:24875"/>
        <note>catalytic</note>
    </ligand>
</feature>
<keyword evidence="3" id="KW-0560">Oxidoreductase</keyword>
<dbReference type="Pfam" id="PF03055">
    <property type="entry name" value="RPE65"/>
    <property type="match status" value="1"/>
</dbReference>
<dbReference type="GO" id="GO:0046872">
    <property type="term" value="F:metal ion binding"/>
    <property type="evidence" value="ECO:0007669"/>
    <property type="project" value="UniProtKB-KW"/>
</dbReference>
<dbReference type="PANTHER" id="PTHR10543:SF24">
    <property type="entry name" value="CAROTENOID ISOMEROOXYGENASE"/>
    <property type="match status" value="1"/>
</dbReference>
<comment type="caution">
    <text evidence="7">The sequence shown here is derived from an EMBL/GenBank/DDBJ whole genome shotgun (WGS) entry which is preliminary data.</text>
</comment>
<evidence type="ECO:0000313" key="7">
    <source>
        <dbReference type="EMBL" id="KAK6353164.1"/>
    </source>
</evidence>
<keyword evidence="4 5" id="KW-0408">Iron</keyword>
<evidence type="ECO:0000256" key="4">
    <source>
        <dbReference type="ARBA" id="ARBA00023004"/>
    </source>
</evidence>
<organism evidence="7 8">
    <name type="scientific">Orbilia brochopaga</name>
    <dbReference type="NCBI Taxonomy" id="3140254"/>
    <lineage>
        <taxon>Eukaryota</taxon>
        <taxon>Fungi</taxon>
        <taxon>Dikarya</taxon>
        <taxon>Ascomycota</taxon>
        <taxon>Pezizomycotina</taxon>
        <taxon>Orbiliomycetes</taxon>
        <taxon>Orbiliales</taxon>
        <taxon>Orbiliaceae</taxon>
        <taxon>Orbilia</taxon>
    </lineage>
</organism>
<protein>
    <recommendedName>
        <fullName evidence="9">Carotenoid oxygenase</fullName>
    </recommendedName>
</protein>
<comment type="cofactor">
    <cofactor evidence="5">
        <name>Fe(2+)</name>
        <dbReference type="ChEBI" id="CHEBI:29033"/>
    </cofactor>
    <text evidence="5">Binds 1 Fe(2+) ion per subunit.</text>
</comment>
<evidence type="ECO:0000256" key="6">
    <source>
        <dbReference type="SAM" id="MobiDB-lite"/>
    </source>
</evidence>
<dbReference type="GO" id="GO:0016121">
    <property type="term" value="P:carotene catabolic process"/>
    <property type="evidence" value="ECO:0007669"/>
    <property type="project" value="TreeGrafter"/>
</dbReference>
<feature type="binding site" evidence="5">
    <location>
        <position position="368"/>
    </location>
    <ligand>
        <name>Fe cation</name>
        <dbReference type="ChEBI" id="CHEBI:24875"/>
        <note>catalytic</note>
    </ligand>
</feature>
<name>A0AAV9V144_9PEZI</name>
<sequence>MTKLDNVTPIEKAQHRKSWSIRSTPKKQEESKIAAYNDWYNDPGFDWQDEVREPVNLKVTGTIPDYVRGVLYRTGPGGDRVETSKGTFKIDHWFDGFVLNHRFEIGADGKVSYRSRHGCDELLEYIKRTGNRDCYSFGQKRDPCEGFFRKFMSSFRQSPLLTMQSISGAEHPSCQNIGVTMSVNMPGAQTFPSAASNNGTSGHRGATTLTVKTDVNVFQSIDPETLEPLGIAKQTSLHPDLNGQGSASHARTCPTTGELFNFNLRMQGPPEYQLFKVAPDGKCTIVGKFGGAPASYIHSLFLSEKYVILCVWSSKYSWGGAKIVWTRNVADALAPFDPANKAKFFVVDRSGEKGLVATFEADAFFAFHSVNAYEDGKDLVLDVVTYENLDVIHTLYYSCMKSTSPEAPGAITKYKSFFSRFRLADIPETPDATIRTAGVDFQEPLGMELPVINPAYITRPHRYVYAIAIRAKSAWVDGIVKYDTQTRTASYWEQHGHSPSEPIFVANPNGTDEDDGVLLTVVLDGSAEKSYLLMLNAKDLTEIARAEMETVVSFGFHGTFHRDGMTSVVSI</sequence>
<dbReference type="Proteomes" id="UP001375240">
    <property type="component" value="Unassembled WGS sequence"/>
</dbReference>
<evidence type="ECO:0000256" key="5">
    <source>
        <dbReference type="PIRSR" id="PIRSR604294-1"/>
    </source>
</evidence>
<dbReference type="EMBL" id="JAVHNQ010000003">
    <property type="protein sequence ID" value="KAK6353164.1"/>
    <property type="molecule type" value="Genomic_DNA"/>
</dbReference>
<dbReference type="AlphaFoldDB" id="A0AAV9V144"/>
<comment type="similarity">
    <text evidence="1">Belongs to the carotenoid oxygenase family.</text>
</comment>
<dbReference type="InterPro" id="IPR004294">
    <property type="entry name" value="Carotenoid_Oase"/>
</dbReference>
<feature type="binding site" evidence="5">
    <location>
        <position position="557"/>
    </location>
    <ligand>
        <name>Fe cation</name>
        <dbReference type="ChEBI" id="CHEBI:24875"/>
        <note>catalytic</note>
    </ligand>
</feature>
<accession>A0AAV9V144</accession>